<dbReference type="EMBL" id="JAMDLZ010000027">
    <property type="protein sequence ID" value="MCY9548388.1"/>
    <property type="molecule type" value="Genomic_DNA"/>
</dbReference>
<feature type="transmembrane region" description="Helical" evidence="1">
    <location>
        <begin position="455"/>
        <end position="473"/>
    </location>
</feature>
<feature type="transmembrane region" description="Helical" evidence="1">
    <location>
        <begin position="427"/>
        <end position="449"/>
    </location>
</feature>
<keyword evidence="3" id="KW-1185">Reference proteome</keyword>
<feature type="transmembrane region" description="Helical" evidence="1">
    <location>
        <begin position="264"/>
        <end position="285"/>
    </location>
</feature>
<feature type="transmembrane region" description="Helical" evidence="1">
    <location>
        <begin position="136"/>
        <end position="157"/>
    </location>
</feature>
<organism evidence="2 3">
    <name type="scientific">Lysinibacillus xylanilyticus</name>
    <dbReference type="NCBI Taxonomy" id="582475"/>
    <lineage>
        <taxon>Bacteria</taxon>
        <taxon>Bacillati</taxon>
        <taxon>Bacillota</taxon>
        <taxon>Bacilli</taxon>
        <taxon>Bacillales</taxon>
        <taxon>Bacillaceae</taxon>
        <taxon>Lysinibacillus</taxon>
    </lineage>
</organism>
<feature type="transmembrane region" description="Helical" evidence="1">
    <location>
        <begin position="517"/>
        <end position="538"/>
    </location>
</feature>
<proteinExistence type="predicted"/>
<feature type="transmembrane region" description="Helical" evidence="1">
    <location>
        <begin position="163"/>
        <end position="192"/>
    </location>
</feature>
<feature type="transmembrane region" description="Helical" evidence="1">
    <location>
        <begin position="204"/>
        <end position="224"/>
    </location>
</feature>
<dbReference type="Proteomes" id="UP001527052">
    <property type="component" value="Unassembled WGS sequence"/>
</dbReference>
<evidence type="ECO:0000313" key="3">
    <source>
        <dbReference type="Proteomes" id="UP001527052"/>
    </source>
</evidence>
<sequence length="544" mass="63135">MKDFKTLQLLDKIQFIFVKMGVDYEIMRKILHIKLTMDERKVPTIFNQSSKKNKEEQKYGYIKSLWIYVLMGLMLIPFMGFGQNYLFQMSIAYAMIIFIIMTTLISDFSSVLLDVRDRSILSTKPISAKTINAAKFMHIFIYLTYLTIAFTAIPLLVGLYKQGIVFFILTVLLLILINIFIVVLTAILYIAILRFFDGEKLKDLINYVQIGLSLMLMIGYQVLIRSFEFVDFDMVVTFHWWSIFLIPMWFAAPYELLLNGDSSLFTVVCSIFAVVIPIISIWLYLKLIPTFERNLQKLLNTSKSKKEKNNRLKTLLLTIICRTNEERAFYRFASLMMKQEREFKLKVYPSLGYSFVIPFIFIYTFSRSEDVDYSVSMSYLNIYFSMLIIPSAVLLLGYSGKYKAAWIYKVFPLKNYTDLKKGSLKAFLIKLYSPLYIVLSIIFCFIFGTRIIPDLLSVLVASCMYTVICYIGMGSKIPFTKPYNEVGDAQSWKTLILLIPLGALVGLHYFLTTHISYGAIIYLLVLVITNFVLWKLTFKRTKTA</sequence>
<gene>
    <name evidence="2" type="ORF">M5W82_15735</name>
</gene>
<feature type="transmembrane region" description="Helical" evidence="1">
    <location>
        <begin position="91"/>
        <end position="115"/>
    </location>
</feature>
<protein>
    <recommendedName>
        <fullName evidence="4">ABC transporter permease</fullName>
    </recommendedName>
</protein>
<name>A0ABT4ETL0_9BACI</name>
<evidence type="ECO:0000313" key="2">
    <source>
        <dbReference type="EMBL" id="MCY9548388.1"/>
    </source>
</evidence>
<keyword evidence="1" id="KW-1133">Transmembrane helix</keyword>
<accession>A0ABT4ETL0</accession>
<feature type="transmembrane region" description="Helical" evidence="1">
    <location>
        <begin position="60"/>
        <end position="79"/>
    </location>
</feature>
<evidence type="ECO:0000256" key="1">
    <source>
        <dbReference type="SAM" id="Phobius"/>
    </source>
</evidence>
<comment type="caution">
    <text evidence="2">The sequence shown here is derived from an EMBL/GenBank/DDBJ whole genome shotgun (WGS) entry which is preliminary data.</text>
</comment>
<keyword evidence="1" id="KW-0472">Membrane</keyword>
<dbReference type="RefSeq" id="WP_268638273.1">
    <property type="nucleotide sequence ID" value="NZ_JAMDLZ010000027.1"/>
</dbReference>
<reference evidence="2 3" key="1">
    <citation type="submission" date="2022-05" db="EMBL/GenBank/DDBJ databases">
        <title>Genome Sequencing of Bee-Associated Microbes.</title>
        <authorList>
            <person name="Dunlap C."/>
        </authorList>
    </citation>
    <scope>NUCLEOTIDE SEQUENCE [LARGE SCALE GENOMIC DNA]</scope>
    <source>
        <strain evidence="2 3">NRRL BD-083</strain>
    </source>
</reference>
<keyword evidence="1" id="KW-0812">Transmembrane</keyword>
<feature type="transmembrane region" description="Helical" evidence="1">
    <location>
        <begin position="378"/>
        <end position="398"/>
    </location>
</feature>
<feature type="transmembrane region" description="Helical" evidence="1">
    <location>
        <begin position="347"/>
        <end position="366"/>
    </location>
</feature>
<evidence type="ECO:0008006" key="4">
    <source>
        <dbReference type="Google" id="ProtNLM"/>
    </source>
</evidence>